<accession>A0AAU9NNV7</accession>
<dbReference type="PROSITE" id="PS50097">
    <property type="entry name" value="BTB"/>
    <property type="match status" value="1"/>
</dbReference>
<evidence type="ECO:0000256" key="2">
    <source>
        <dbReference type="SAM" id="MobiDB-lite"/>
    </source>
</evidence>
<keyword evidence="5" id="KW-1185">Reference proteome</keyword>
<comment type="pathway">
    <text evidence="1">Protein modification; protein ubiquitination.</text>
</comment>
<protein>
    <recommendedName>
        <fullName evidence="3">BTB domain-containing protein</fullName>
    </recommendedName>
</protein>
<dbReference type="SMART" id="SM00225">
    <property type="entry name" value="BTB"/>
    <property type="match status" value="1"/>
</dbReference>
<evidence type="ECO:0000313" key="5">
    <source>
        <dbReference type="Proteomes" id="UP001157418"/>
    </source>
</evidence>
<dbReference type="AlphaFoldDB" id="A0AAU9NNV7"/>
<gene>
    <name evidence="4" type="ORF">LVIROSA_LOCUS25748</name>
</gene>
<comment type="caution">
    <text evidence="4">The sequence shown here is derived from an EMBL/GenBank/DDBJ whole genome shotgun (WGS) entry which is preliminary data.</text>
</comment>
<feature type="compositionally biased region" description="Polar residues" evidence="2">
    <location>
        <begin position="1"/>
        <end position="15"/>
    </location>
</feature>
<dbReference type="Gene3D" id="3.30.710.10">
    <property type="entry name" value="Potassium Channel Kv1.1, Chain A"/>
    <property type="match status" value="1"/>
</dbReference>
<dbReference type="InterPro" id="IPR011333">
    <property type="entry name" value="SKP1/BTB/POZ_sf"/>
</dbReference>
<proteinExistence type="predicted"/>
<dbReference type="PANTHER" id="PTHR47369">
    <property type="entry name" value="BTB/POZ DOMAIN-CONTAINING PROTEIN"/>
    <property type="match status" value="1"/>
</dbReference>
<dbReference type="EMBL" id="CAKMRJ010005013">
    <property type="protein sequence ID" value="CAH1439559.1"/>
    <property type="molecule type" value="Genomic_DNA"/>
</dbReference>
<dbReference type="Proteomes" id="UP001157418">
    <property type="component" value="Unassembled WGS sequence"/>
</dbReference>
<feature type="region of interest" description="Disordered" evidence="2">
    <location>
        <begin position="530"/>
        <end position="562"/>
    </location>
</feature>
<feature type="compositionally biased region" description="Basic and acidic residues" evidence="2">
    <location>
        <begin position="549"/>
        <end position="558"/>
    </location>
</feature>
<evidence type="ECO:0000313" key="4">
    <source>
        <dbReference type="EMBL" id="CAH1439559.1"/>
    </source>
</evidence>
<feature type="region of interest" description="Disordered" evidence="2">
    <location>
        <begin position="1"/>
        <end position="35"/>
    </location>
</feature>
<feature type="domain" description="BTB" evidence="3">
    <location>
        <begin position="81"/>
        <end position="151"/>
    </location>
</feature>
<evidence type="ECO:0000256" key="1">
    <source>
        <dbReference type="ARBA" id="ARBA00004906"/>
    </source>
</evidence>
<sequence>MESQTQQYPNNNINRHQQRSYGGRGSSSTSTSTATMEMARQPLQQHSDNDRSSAELRALDCNLTSLCDHIQMEGFNNGSFSDVVVQAMGATYHLHRLILSRSSYFRNMLHGPWKDANAPVLTLHVDDNNVNREAIAIALAYLYGNHPKLDDTNAFRVLAAASFLDLQNLCAICTDFIISELWTTNLLAYQVFAEGQNYGEHGERVRNACWGYLCQSGAMELKEVLPKLSSQTLHALLTSDELWVPSEEKRFELALYILLSKGAFSKSEHPDQSGLLSKTLTSQLSCEGEVHDAAQTILVELADRVVDSQTGLPEFRRQVQESGSGQRFGNDNEWGRCGVPLSWGGRIVGRRELKSCAKGICGLNSDEYDTFVNIFEGGSVLYCNMTFEALLNVRKHLEELGFPCKSVNDGLWLQTLLSQRIHEIGADTCKSCCLVSMACQCRPPYGFTRTGYYMQEHDQNTSTTGIGDVYVTDSSQGEVNGLFRPVRVHVRGTIDGLAGIGRGSTYVPATAWPPTRFVFSRVPFHMGNRNCQQSIGNGNGNGNDDVENREEQQQHQHGGDGLTAVVGLSQGSGEGYDGDFGGRVNGVQMMDSSSEDGGGVEWENESSSISLDMKTPLSHFPPFRFGVEFQDVLRLNDGQVKHSPEYFYAGSLWKVSVQAFNDEDPQGRRTLGLFLHRRKAEIPESFRKVHMYVDAREKVTARYQLICPSKREVMVFGSFKQPGTLLPKAPKGWGWRTALLFDELGELLQNGSLRIAAVVQLI</sequence>
<dbReference type="PANTHER" id="PTHR47369:SF1">
    <property type="entry name" value="BTB_POZ DOMAIN-CONTAINING PROTEIN"/>
    <property type="match status" value="1"/>
</dbReference>
<dbReference type="InterPro" id="IPR000210">
    <property type="entry name" value="BTB/POZ_dom"/>
</dbReference>
<evidence type="ECO:0000259" key="3">
    <source>
        <dbReference type="PROSITE" id="PS50097"/>
    </source>
</evidence>
<reference evidence="4 5" key="1">
    <citation type="submission" date="2022-01" db="EMBL/GenBank/DDBJ databases">
        <authorList>
            <person name="Xiong W."/>
            <person name="Schranz E."/>
        </authorList>
    </citation>
    <scope>NUCLEOTIDE SEQUENCE [LARGE SCALE GENOMIC DNA]</scope>
</reference>
<dbReference type="SUPFAM" id="SSF54695">
    <property type="entry name" value="POZ domain"/>
    <property type="match status" value="1"/>
</dbReference>
<dbReference type="Pfam" id="PF00651">
    <property type="entry name" value="BTB"/>
    <property type="match status" value="1"/>
</dbReference>
<name>A0AAU9NNV7_9ASTR</name>
<organism evidence="4 5">
    <name type="scientific">Lactuca virosa</name>
    <dbReference type="NCBI Taxonomy" id="75947"/>
    <lineage>
        <taxon>Eukaryota</taxon>
        <taxon>Viridiplantae</taxon>
        <taxon>Streptophyta</taxon>
        <taxon>Embryophyta</taxon>
        <taxon>Tracheophyta</taxon>
        <taxon>Spermatophyta</taxon>
        <taxon>Magnoliopsida</taxon>
        <taxon>eudicotyledons</taxon>
        <taxon>Gunneridae</taxon>
        <taxon>Pentapetalae</taxon>
        <taxon>asterids</taxon>
        <taxon>campanulids</taxon>
        <taxon>Asterales</taxon>
        <taxon>Asteraceae</taxon>
        <taxon>Cichorioideae</taxon>
        <taxon>Cichorieae</taxon>
        <taxon>Lactucinae</taxon>
        <taxon>Lactuca</taxon>
    </lineage>
</organism>